<reference evidence="2 3" key="1">
    <citation type="journal article" date="2012" name="Appl. Environ. Microbiol.">
        <title>Genome Sequence of Thermotolerant Bacillus methanolicus: Features and Regulation Related to Methylotrophy and Production of L-Lysine and L-Glutamate from Methanol.</title>
        <authorList>
            <person name="Heggeset T.M."/>
            <person name="Krog A."/>
            <person name="Balzer S."/>
            <person name="Wentzel A."/>
            <person name="Ellingsen T.E."/>
            <person name="Brautaset T."/>
        </authorList>
    </citation>
    <scope>NUCLEOTIDE SEQUENCE [LARGE SCALE GENOMIC DNA]</scope>
    <source>
        <strain evidence="2 3">PB1</strain>
    </source>
</reference>
<sequence length="84" mass="10338">MTFSNWTLLIINFIIPAFITFVIIYGLWKLVSYIIFRFNLLVNRIDRTEEYKYYETEIEFSKEQISEFLKKLENDPRWKNTTNN</sequence>
<protein>
    <submittedName>
        <fullName evidence="2">Uncharacterized protein</fullName>
    </submittedName>
</protein>
<dbReference type="STRING" id="997296.PB1_02575"/>
<dbReference type="AlphaFoldDB" id="I3E5L7"/>
<evidence type="ECO:0000256" key="1">
    <source>
        <dbReference type="SAM" id="Phobius"/>
    </source>
</evidence>
<organism evidence="2 3">
    <name type="scientific">Bacillus methanolicus PB1</name>
    <dbReference type="NCBI Taxonomy" id="997296"/>
    <lineage>
        <taxon>Bacteria</taxon>
        <taxon>Bacillati</taxon>
        <taxon>Bacillota</taxon>
        <taxon>Bacilli</taxon>
        <taxon>Bacillales</taxon>
        <taxon>Bacillaceae</taxon>
        <taxon>Bacillus</taxon>
    </lineage>
</organism>
<keyword evidence="1" id="KW-0472">Membrane</keyword>
<evidence type="ECO:0000313" key="3">
    <source>
        <dbReference type="Proteomes" id="UP000010523"/>
    </source>
</evidence>
<keyword evidence="3" id="KW-1185">Reference proteome</keyword>
<evidence type="ECO:0000313" key="2">
    <source>
        <dbReference type="EMBL" id="EIJ81788.1"/>
    </source>
</evidence>
<name>I3E5L7_BACMT</name>
<dbReference type="PATRIC" id="fig|997296.3.peg.574"/>
<keyword evidence="1" id="KW-0812">Transmembrane</keyword>
<dbReference type="EMBL" id="AFEU01000001">
    <property type="protein sequence ID" value="EIJ81788.1"/>
    <property type="molecule type" value="Genomic_DNA"/>
</dbReference>
<feature type="transmembrane region" description="Helical" evidence="1">
    <location>
        <begin position="6"/>
        <end position="28"/>
    </location>
</feature>
<dbReference type="Proteomes" id="UP000010523">
    <property type="component" value="Unassembled WGS sequence"/>
</dbReference>
<proteinExistence type="predicted"/>
<gene>
    <name evidence="2" type="ORF">PB1_02575</name>
</gene>
<comment type="caution">
    <text evidence="2">The sequence shown here is derived from an EMBL/GenBank/DDBJ whole genome shotgun (WGS) entry which is preliminary data.</text>
</comment>
<accession>I3E5L7</accession>
<keyword evidence="1" id="KW-1133">Transmembrane helix</keyword>